<keyword evidence="7 10" id="KW-0472">Membrane</keyword>
<dbReference type="GO" id="GO:0007165">
    <property type="term" value="P:signal transduction"/>
    <property type="evidence" value="ECO:0007669"/>
    <property type="project" value="UniProtKB-KW"/>
</dbReference>
<keyword evidence="9" id="KW-0807">Transducer</keyword>
<dbReference type="EMBL" id="CAJDYZ010001623">
    <property type="protein sequence ID" value="CAD1469001.1"/>
    <property type="molecule type" value="Genomic_DNA"/>
</dbReference>
<organism evidence="11 12">
    <name type="scientific">Heterotrigona itama</name>
    <dbReference type="NCBI Taxonomy" id="395501"/>
    <lineage>
        <taxon>Eukaryota</taxon>
        <taxon>Metazoa</taxon>
        <taxon>Ecdysozoa</taxon>
        <taxon>Arthropoda</taxon>
        <taxon>Hexapoda</taxon>
        <taxon>Insecta</taxon>
        <taxon>Pterygota</taxon>
        <taxon>Neoptera</taxon>
        <taxon>Endopterygota</taxon>
        <taxon>Hymenoptera</taxon>
        <taxon>Apocrita</taxon>
        <taxon>Aculeata</taxon>
        <taxon>Apoidea</taxon>
        <taxon>Anthophila</taxon>
        <taxon>Apidae</taxon>
        <taxon>Heterotrigona</taxon>
    </lineage>
</organism>
<keyword evidence="4 10" id="KW-0812">Transmembrane</keyword>
<dbReference type="OrthoDB" id="6617147at2759"/>
<proteinExistence type="predicted"/>
<feature type="transmembrane region" description="Helical" evidence="10">
    <location>
        <begin position="104"/>
        <end position="127"/>
    </location>
</feature>
<dbReference type="Pfam" id="PF02949">
    <property type="entry name" value="7tm_6"/>
    <property type="match status" value="1"/>
</dbReference>
<keyword evidence="8" id="KW-0675">Receptor</keyword>
<evidence type="ECO:0000313" key="11">
    <source>
        <dbReference type="EMBL" id="CAD1469001.1"/>
    </source>
</evidence>
<accession>A0A6V7GV61</accession>
<evidence type="ECO:0008006" key="13">
    <source>
        <dbReference type="Google" id="ProtNLM"/>
    </source>
</evidence>
<keyword evidence="6 10" id="KW-1133">Transmembrane helix</keyword>
<evidence type="ECO:0000256" key="3">
    <source>
        <dbReference type="ARBA" id="ARBA00022606"/>
    </source>
</evidence>
<reference evidence="11" key="1">
    <citation type="submission" date="2020-07" db="EMBL/GenBank/DDBJ databases">
        <authorList>
            <person name="Nazaruddin N."/>
        </authorList>
    </citation>
    <scope>NUCLEOTIDE SEQUENCE</scope>
</reference>
<keyword evidence="12" id="KW-1185">Reference proteome</keyword>
<evidence type="ECO:0000256" key="8">
    <source>
        <dbReference type="ARBA" id="ARBA00023170"/>
    </source>
</evidence>
<evidence type="ECO:0000256" key="10">
    <source>
        <dbReference type="SAM" id="Phobius"/>
    </source>
</evidence>
<dbReference type="GO" id="GO:0005886">
    <property type="term" value="C:plasma membrane"/>
    <property type="evidence" value="ECO:0007669"/>
    <property type="project" value="UniProtKB-SubCell"/>
</dbReference>
<gene>
    <name evidence="11" type="ORF">MHI_LOCUS90833</name>
</gene>
<dbReference type="PANTHER" id="PTHR21137">
    <property type="entry name" value="ODORANT RECEPTOR"/>
    <property type="match status" value="1"/>
</dbReference>
<evidence type="ECO:0000256" key="7">
    <source>
        <dbReference type="ARBA" id="ARBA00023136"/>
    </source>
</evidence>
<dbReference type="AlphaFoldDB" id="A0A6V7GV61"/>
<keyword evidence="3" id="KW-0716">Sensory transduction</keyword>
<dbReference type="PANTHER" id="PTHR21137:SF35">
    <property type="entry name" value="ODORANT RECEPTOR 19A-RELATED"/>
    <property type="match status" value="1"/>
</dbReference>
<feature type="non-terminal residue" evidence="11">
    <location>
        <position position="175"/>
    </location>
</feature>
<dbReference type="GO" id="GO:0004984">
    <property type="term" value="F:olfactory receptor activity"/>
    <property type="evidence" value="ECO:0007669"/>
    <property type="project" value="InterPro"/>
</dbReference>
<dbReference type="InterPro" id="IPR004117">
    <property type="entry name" value="7tm6_olfct_rcpt"/>
</dbReference>
<dbReference type="Proteomes" id="UP000752696">
    <property type="component" value="Unassembled WGS sequence"/>
</dbReference>
<dbReference type="GO" id="GO:0005549">
    <property type="term" value="F:odorant binding"/>
    <property type="evidence" value="ECO:0007669"/>
    <property type="project" value="InterPro"/>
</dbReference>
<evidence type="ECO:0000256" key="1">
    <source>
        <dbReference type="ARBA" id="ARBA00004651"/>
    </source>
</evidence>
<evidence type="ECO:0000313" key="12">
    <source>
        <dbReference type="Proteomes" id="UP000752696"/>
    </source>
</evidence>
<keyword evidence="5" id="KW-0552">Olfaction</keyword>
<comment type="subcellular location">
    <subcellularLocation>
        <location evidence="1">Cell membrane</location>
        <topology evidence="1">Multi-pass membrane protein</topology>
    </subcellularLocation>
</comment>
<evidence type="ECO:0000256" key="2">
    <source>
        <dbReference type="ARBA" id="ARBA00022475"/>
    </source>
</evidence>
<evidence type="ECO:0000256" key="9">
    <source>
        <dbReference type="ARBA" id="ARBA00023224"/>
    </source>
</evidence>
<keyword evidence="2" id="KW-1003">Cell membrane</keyword>
<name>A0A6V7GV61_9HYME</name>
<evidence type="ECO:0000256" key="6">
    <source>
        <dbReference type="ARBA" id="ARBA00022989"/>
    </source>
</evidence>
<sequence length="175" mass="20810">MTYSTIFYSTVDTFITMLILHVCGQLSNLKEDLMKIHSYDKNNLHMRLKKIVEKHEYVNRFSETVENCFNVMFLIQILSCIIQLCFQTFQAITSFEEELEQHMVFQIVFLCIYTVGVMLHLLLYCYVGERLMFEVLFKRRLKSVIFQSTDIANTAYNSEWYNLPPKNARLLLIIM</sequence>
<feature type="transmembrane region" description="Helical" evidence="10">
    <location>
        <begin position="69"/>
        <end position="92"/>
    </location>
</feature>
<protein>
    <recommendedName>
        <fullName evidence="13">Odorant receptor</fullName>
    </recommendedName>
</protein>
<comment type="caution">
    <text evidence="11">The sequence shown here is derived from an EMBL/GenBank/DDBJ whole genome shotgun (WGS) entry which is preliminary data.</text>
</comment>
<evidence type="ECO:0000256" key="4">
    <source>
        <dbReference type="ARBA" id="ARBA00022692"/>
    </source>
</evidence>
<evidence type="ECO:0000256" key="5">
    <source>
        <dbReference type="ARBA" id="ARBA00022725"/>
    </source>
</evidence>